<comment type="similarity">
    <text evidence="2">Belongs to the UPF0057 (PMP3) family.</text>
</comment>
<evidence type="ECO:0000313" key="7">
    <source>
        <dbReference type="EMBL" id="TVY38605.1"/>
    </source>
</evidence>
<proteinExistence type="inferred from homology"/>
<evidence type="ECO:0000256" key="4">
    <source>
        <dbReference type="ARBA" id="ARBA00022989"/>
    </source>
</evidence>
<keyword evidence="4 6" id="KW-1133">Transmembrane helix</keyword>
<keyword evidence="8" id="KW-1185">Reference proteome</keyword>
<evidence type="ECO:0000256" key="6">
    <source>
        <dbReference type="SAM" id="Phobius"/>
    </source>
</evidence>
<dbReference type="PANTHER" id="PTHR21659:SF112">
    <property type="entry name" value="PROTEIN SNA2-RELATED"/>
    <property type="match status" value="1"/>
</dbReference>
<evidence type="ECO:0000256" key="5">
    <source>
        <dbReference type="ARBA" id="ARBA00023136"/>
    </source>
</evidence>
<evidence type="ECO:0000256" key="1">
    <source>
        <dbReference type="ARBA" id="ARBA00004370"/>
    </source>
</evidence>
<gene>
    <name evidence="7" type="primary">ZK632.10</name>
    <name evidence="7" type="ORF">LSUB1_G003924</name>
</gene>
<dbReference type="Proteomes" id="UP000462212">
    <property type="component" value="Unassembled WGS sequence"/>
</dbReference>
<evidence type="ECO:0000256" key="2">
    <source>
        <dbReference type="ARBA" id="ARBA00009530"/>
    </source>
</evidence>
<dbReference type="Pfam" id="PF01679">
    <property type="entry name" value="Pmp3"/>
    <property type="match status" value="1"/>
</dbReference>
<dbReference type="PANTHER" id="PTHR21659">
    <property type="entry name" value="HYDROPHOBIC PROTEIN RCI2 LOW TEMPERATURE AND SALT RESPONSIVE PROTEIN LTI6 -RELATED"/>
    <property type="match status" value="1"/>
</dbReference>
<keyword evidence="5 6" id="KW-0472">Membrane</keyword>
<reference evidence="7 8" key="1">
    <citation type="submission" date="2018-05" db="EMBL/GenBank/DDBJ databases">
        <title>Genome sequencing and assembly of the regulated plant pathogen Lachnellula willkommii and related sister species for the development of diagnostic species identification markers.</title>
        <authorList>
            <person name="Giroux E."/>
            <person name="Bilodeau G."/>
        </authorList>
    </citation>
    <scope>NUCLEOTIDE SEQUENCE [LARGE SCALE GENOMIC DNA]</scope>
    <source>
        <strain evidence="7 8">CBS 197.66</strain>
    </source>
</reference>
<name>A0A8H8UCD9_9HELO</name>
<sequence length="66" mass="7393">MATSSNADVCLYILAIFLPFLSVLIKTGCGCDLLINLLLCMLGWLPGVLHAWWVISQNDEAKYEYQ</sequence>
<evidence type="ECO:0000313" key="8">
    <source>
        <dbReference type="Proteomes" id="UP000462212"/>
    </source>
</evidence>
<accession>A0A8H8UCD9</accession>
<feature type="transmembrane region" description="Helical" evidence="6">
    <location>
        <begin position="9"/>
        <end position="27"/>
    </location>
</feature>
<comment type="subcellular location">
    <subcellularLocation>
        <location evidence="1">Membrane</location>
    </subcellularLocation>
</comment>
<feature type="non-terminal residue" evidence="7">
    <location>
        <position position="66"/>
    </location>
</feature>
<dbReference type="EMBL" id="QGMJ01000273">
    <property type="protein sequence ID" value="TVY38605.1"/>
    <property type="molecule type" value="Genomic_DNA"/>
</dbReference>
<evidence type="ECO:0000256" key="3">
    <source>
        <dbReference type="ARBA" id="ARBA00022692"/>
    </source>
</evidence>
<feature type="transmembrane region" description="Helical" evidence="6">
    <location>
        <begin position="33"/>
        <end position="55"/>
    </location>
</feature>
<dbReference type="InterPro" id="IPR000612">
    <property type="entry name" value="PMP3"/>
</dbReference>
<keyword evidence="3 6" id="KW-0812">Transmembrane</keyword>
<dbReference type="AlphaFoldDB" id="A0A8H8UCD9"/>
<protein>
    <submittedName>
        <fullName evidence="7">UPF0057 membrane protein</fullName>
    </submittedName>
</protein>
<comment type="caution">
    <text evidence="7">The sequence shown here is derived from an EMBL/GenBank/DDBJ whole genome shotgun (WGS) entry which is preliminary data.</text>
</comment>
<organism evidence="7 8">
    <name type="scientific">Lachnellula subtilissima</name>
    <dbReference type="NCBI Taxonomy" id="602034"/>
    <lineage>
        <taxon>Eukaryota</taxon>
        <taxon>Fungi</taxon>
        <taxon>Dikarya</taxon>
        <taxon>Ascomycota</taxon>
        <taxon>Pezizomycotina</taxon>
        <taxon>Leotiomycetes</taxon>
        <taxon>Helotiales</taxon>
        <taxon>Lachnaceae</taxon>
        <taxon>Lachnellula</taxon>
    </lineage>
</organism>
<dbReference type="GO" id="GO:0016020">
    <property type="term" value="C:membrane"/>
    <property type="evidence" value="ECO:0007669"/>
    <property type="project" value="UniProtKB-SubCell"/>
</dbReference>